<feature type="transmembrane region" description="Helical" evidence="5">
    <location>
        <begin position="162"/>
        <end position="180"/>
    </location>
</feature>
<keyword evidence="4 5" id="KW-0472">Membrane</keyword>
<evidence type="ECO:0000256" key="5">
    <source>
        <dbReference type="SAM" id="Phobius"/>
    </source>
</evidence>
<evidence type="ECO:0000259" key="6">
    <source>
        <dbReference type="PROSITE" id="PS50850"/>
    </source>
</evidence>
<keyword evidence="3 5" id="KW-1133">Transmembrane helix</keyword>
<evidence type="ECO:0000256" key="2">
    <source>
        <dbReference type="ARBA" id="ARBA00022692"/>
    </source>
</evidence>
<keyword evidence="2 5" id="KW-0812">Transmembrane</keyword>
<dbReference type="EMBL" id="JAPCID010000084">
    <property type="protein sequence ID" value="MDA0142354.1"/>
    <property type="molecule type" value="Genomic_DNA"/>
</dbReference>
<dbReference type="CDD" id="cd17316">
    <property type="entry name" value="MFS_SV2_like"/>
    <property type="match status" value="1"/>
</dbReference>
<feature type="transmembrane region" description="Helical" evidence="5">
    <location>
        <begin position="250"/>
        <end position="271"/>
    </location>
</feature>
<dbReference type="SUPFAM" id="SSF103473">
    <property type="entry name" value="MFS general substrate transporter"/>
    <property type="match status" value="1"/>
</dbReference>
<feature type="transmembrane region" description="Helical" evidence="5">
    <location>
        <begin position="212"/>
        <end position="230"/>
    </location>
</feature>
<dbReference type="PANTHER" id="PTHR23508">
    <property type="entry name" value="CARBOXYLIC ACID TRANSPORTER PROTEIN HOMOLOG"/>
    <property type="match status" value="1"/>
</dbReference>
<sequence length="401" mass="43078">MSSPWRTTLLAGSASYLDAGSIVAGAVALPLWTEHFGFGTTLVGLIGAFSSNAISAGVGALAGGWLCDKLGRRRVYQWDLLLYAFGLLCIIFATEPWMLVFGYVFTGLAVGIDVPASWTLIAEAAPKGQHGRHGATAQIMWLTGPLVVLLMGLALADAGLRGVRLIFAHLLVLSLAVWFFRRTLVESPLWERQASHAHITLASFKQLLKRPFLAPLVMLTAMYGLWNLHAGTSGFYLPYILRTIGSQTQAASVALNAFLFVLGGLSVYFVFMPRADRGRRTPLFATAATMQIAAVVLLALLELTTGIAILYVLISGLCGGFGQQQFFQLWSAEAFPTLLRATALGLMFAVVRIALGGWSLILPHFLEAGFHGVAWTLIAFLTASALVGLAYARRVASSTIT</sequence>
<protein>
    <submittedName>
        <fullName evidence="7">MFS transporter</fullName>
    </submittedName>
</protein>
<evidence type="ECO:0000313" key="7">
    <source>
        <dbReference type="EMBL" id="MDA0142354.1"/>
    </source>
</evidence>
<accession>A0ABT4RUV8</accession>
<dbReference type="Proteomes" id="UP001147700">
    <property type="component" value="Unassembled WGS sequence"/>
</dbReference>
<dbReference type="RefSeq" id="WP_202958386.1">
    <property type="nucleotide sequence ID" value="NZ_JAPCID010000084.1"/>
</dbReference>
<feature type="transmembrane region" description="Helical" evidence="5">
    <location>
        <begin position="75"/>
        <end position="94"/>
    </location>
</feature>
<comment type="subcellular location">
    <subcellularLocation>
        <location evidence="1">Cell membrane</location>
        <topology evidence="1">Multi-pass membrane protein</topology>
    </subcellularLocation>
</comment>
<name>A0ABT4RUV8_9ACTN</name>
<comment type="caution">
    <text evidence="7">The sequence shown here is derived from an EMBL/GenBank/DDBJ whole genome shotgun (WGS) entry which is preliminary data.</text>
</comment>
<gene>
    <name evidence="7" type="ORF">OJ962_33025</name>
</gene>
<dbReference type="InterPro" id="IPR011701">
    <property type="entry name" value="MFS"/>
</dbReference>
<dbReference type="InterPro" id="IPR036259">
    <property type="entry name" value="MFS_trans_sf"/>
</dbReference>
<dbReference type="Pfam" id="PF07690">
    <property type="entry name" value="MFS_1"/>
    <property type="match status" value="1"/>
</dbReference>
<feature type="domain" description="Major facilitator superfamily (MFS) profile" evidence="6">
    <location>
        <begin position="4"/>
        <end position="400"/>
    </location>
</feature>
<feature type="transmembrane region" description="Helical" evidence="5">
    <location>
        <begin position="134"/>
        <end position="156"/>
    </location>
</feature>
<evidence type="ECO:0000313" key="8">
    <source>
        <dbReference type="Proteomes" id="UP001147700"/>
    </source>
</evidence>
<feature type="transmembrane region" description="Helical" evidence="5">
    <location>
        <begin position="373"/>
        <end position="392"/>
    </location>
</feature>
<feature type="transmembrane region" description="Helical" evidence="5">
    <location>
        <begin position="38"/>
        <end position="63"/>
    </location>
</feature>
<dbReference type="InterPro" id="IPR020846">
    <property type="entry name" value="MFS_dom"/>
</dbReference>
<evidence type="ECO:0000256" key="1">
    <source>
        <dbReference type="ARBA" id="ARBA00004651"/>
    </source>
</evidence>
<keyword evidence="8" id="KW-1185">Reference proteome</keyword>
<organism evidence="7 8">
    <name type="scientific">Solirubrobacter deserti</name>
    <dbReference type="NCBI Taxonomy" id="2282478"/>
    <lineage>
        <taxon>Bacteria</taxon>
        <taxon>Bacillati</taxon>
        <taxon>Actinomycetota</taxon>
        <taxon>Thermoleophilia</taxon>
        <taxon>Solirubrobacterales</taxon>
        <taxon>Solirubrobacteraceae</taxon>
        <taxon>Solirubrobacter</taxon>
    </lineage>
</organism>
<evidence type="ECO:0000256" key="3">
    <source>
        <dbReference type="ARBA" id="ARBA00022989"/>
    </source>
</evidence>
<dbReference type="PANTHER" id="PTHR23508:SF10">
    <property type="entry name" value="CARBOXYLIC ACID TRANSPORTER PROTEIN HOMOLOG"/>
    <property type="match status" value="1"/>
</dbReference>
<evidence type="ECO:0000256" key="4">
    <source>
        <dbReference type="ARBA" id="ARBA00023136"/>
    </source>
</evidence>
<dbReference type="Gene3D" id="1.20.1250.20">
    <property type="entry name" value="MFS general substrate transporter like domains"/>
    <property type="match status" value="2"/>
</dbReference>
<reference evidence="7" key="1">
    <citation type="submission" date="2022-10" db="EMBL/GenBank/DDBJ databases">
        <title>The WGS of Solirubrobacter sp. CPCC 204708.</title>
        <authorList>
            <person name="Jiang Z."/>
        </authorList>
    </citation>
    <scope>NUCLEOTIDE SEQUENCE</scope>
    <source>
        <strain evidence="7">CPCC 204708</strain>
    </source>
</reference>
<dbReference type="PROSITE" id="PS50850">
    <property type="entry name" value="MFS"/>
    <property type="match status" value="1"/>
</dbReference>
<proteinExistence type="predicted"/>
<feature type="transmembrane region" description="Helical" evidence="5">
    <location>
        <begin position="338"/>
        <end position="361"/>
    </location>
</feature>